<accession>A0A4S2H2Y7</accession>
<evidence type="ECO:0000259" key="14">
    <source>
        <dbReference type="PROSITE" id="PS50052"/>
    </source>
</evidence>
<dbReference type="InterPro" id="IPR020590">
    <property type="entry name" value="Guanylate_kinase_CS"/>
</dbReference>
<dbReference type="InterPro" id="IPR008144">
    <property type="entry name" value="Guanylate_kin-like_dom"/>
</dbReference>
<dbReference type="PROSITE" id="PS00856">
    <property type="entry name" value="GUANYLATE_KINASE_1"/>
    <property type="match status" value="1"/>
</dbReference>
<keyword evidence="16" id="KW-1185">Reference proteome</keyword>
<feature type="binding site" evidence="13">
    <location>
        <begin position="24"/>
        <end position="31"/>
    </location>
    <ligand>
        <name>ATP</name>
        <dbReference type="ChEBI" id="CHEBI:30616"/>
    </ligand>
</feature>
<gene>
    <name evidence="13" type="primary">gmk</name>
    <name evidence="15" type="ORF">E5163_00780</name>
</gene>
<dbReference type="InterPro" id="IPR008145">
    <property type="entry name" value="GK/Ca_channel_bsu"/>
</dbReference>
<dbReference type="SMART" id="SM00072">
    <property type="entry name" value="GuKc"/>
    <property type="match status" value="1"/>
</dbReference>
<keyword evidence="7 13" id="KW-0808">Transferase</keyword>
<protein>
    <recommendedName>
        <fullName evidence="5 13">Guanylate kinase</fullName>
        <ecNumber evidence="4 13">2.7.4.8</ecNumber>
    </recommendedName>
    <alternativeName>
        <fullName evidence="11 13">GMP kinase</fullName>
    </alternativeName>
</protein>
<dbReference type="NCBIfam" id="TIGR03263">
    <property type="entry name" value="guanyl_kin"/>
    <property type="match status" value="1"/>
</dbReference>
<evidence type="ECO:0000256" key="5">
    <source>
        <dbReference type="ARBA" id="ARBA00016296"/>
    </source>
</evidence>
<dbReference type="PANTHER" id="PTHR23117">
    <property type="entry name" value="GUANYLATE KINASE-RELATED"/>
    <property type="match status" value="1"/>
</dbReference>
<dbReference type="EC" id="2.7.4.8" evidence="4 13"/>
<dbReference type="AlphaFoldDB" id="A0A4S2H2Y7"/>
<dbReference type="Proteomes" id="UP000308054">
    <property type="component" value="Unassembled WGS sequence"/>
</dbReference>
<dbReference type="GO" id="GO:0005524">
    <property type="term" value="F:ATP binding"/>
    <property type="evidence" value="ECO:0007669"/>
    <property type="project" value="UniProtKB-UniRule"/>
</dbReference>
<evidence type="ECO:0000256" key="2">
    <source>
        <dbReference type="ARBA" id="ARBA00004496"/>
    </source>
</evidence>
<dbReference type="InterPro" id="IPR027417">
    <property type="entry name" value="P-loop_NTPase"/>
</dbReference>
<evidence type="ECO:0000256" key="9">
    <source>
        <dbReference type="ARBA" id="ARBA00022777"/>
    </source>
</evidence>
<evidence type="ECO:0000256" key="3">
    <source>
        <dbReference type="ARBA" id="ARBA00005790"/>
    </source>
</evidence>
<dbReference type="Pfam" id="PF00625">
    <property type="entry name" value="Guanylate_kin"/>
    <property type="match status" value="1"/>
</dbReference>
<evidence type="ECO:0000256" key="10">
    <source>
        <dbReference type="ARBA" id="ARBA00022840"/>
    </source>
</evidence>
<evidence type="ECO:0000256" key="4">
    <source>
        <dbReference type="ARBA" id="ARBA00012961"/>
    </source>
</evidence>
<dbReference type="GO" id="GO:0004385">
    <property type="term" value="F:GMP kinase activity"/>
    <property type="evidence" value="ECO:0007669"/>
    <property type="project" value="UniProtKB-UniRule"/>
</dbReference>
<proteinExistence type="inferred from homology"/>
<evidence type="ECO:0000313" key="16">
    <source>
        <dbReference type="Proteomes" id="UP000308054"/>
    </source>
</evidence>
<comment type="similarity">
    <text evidence="3 13">Belongs to the guanylate kinase family.</text>
</comment>
<sequence length="219" mass="25099">MSGDGLSGPVFRGRRRGLMLVLSSPSGAGKTTLSKRLISLNPDLVLSISATTRAPRPGEVEGQDYYFMTPKEFEEKIAAGEFFEWAKVFDHYYGTPKAPIEEALDEGRDVVFDIDWQGARSLAKEAPDDVVRVFILPPSLALLRDRLKKRKQDSDDIIKSRMNRAKSEIEHWNEYDYVVLNDDFSRALEKLSEILHAERLKRVRHPWLEGFVEELMKEE</sequence>
<dbReference type="CDD" id="cd00071">
    <property type="entry name" value="GMPK"/>
    <property type="match status" value="1"/>
</dbReference>
<reference evidence="15 16" key="1">
    <citation type="journal article" date="2017" name="Int. J. Syst. Evol. Microbiol.">
        <title>Marinicauda algicola sp. nov., isolated from a marine red alga Rhodosorus marinus.</title>
        <authorList>
            <person name="Jeong S.E."/>
            <person name="Jeon S.H."/>
            <person name="Chun B.H."/>
            <person name="Kim D.W."/>
            <person name="Jeon C.O."/>
        </authorList>
    </citation>
    <scope>NUCLEOTIDE SEQUENCE [LARGE SCALE GENOMIC DNA]</scope>
    <source>
        <strain evidence="15 16">JCM 31718</strain>
    </source>
</reference>
<comment type="caution">
    <text evidence="15">The sequence shown here is derived from an EMBL/GenBank/DDBJ whole genome shotgun (WGS) entry which is preliminary data.</text>
</comment>
<evidence type="ECO:0000256" key="1">
    <source>
        <dbReference type="ARBA" id="ARBA00003531"/>
    </source>
</evidence>
<evidence type="ECO:0000256" key="13">
    <source>
        <dbReference type="HAMAP-Rule" id="MF_00328"/>
    </source>
</evidence>
<keyword evidence="9 13" id="KW-0418">Kinase</keyword>
<organism evidence="15 16">
    <name type="scientific">Marinicauda algicola</name>
    <dbReference type="NCBI Taxonomy" id="2029849"/>
    <lineage>
        <taxon>Bacteria</taxon>
        <taxon>Pseudomonadati</taxon>
        <taxon>Pseudomonadota</taxon>
        <taxon>Alphaproteobacteria</taxon>
        <taxon>Maricaulales</taxon>
        <taxon>Maricaulaceae</taxon>
        <taxon>Marinicauda</taxon>
    </lineage>
</organism>
<evidence type="ECO:0000256" key="8">
    <source>
        <dbReference type="ARBA" id="ARBA00022741"/>
    </source>
</evidence>
<dbReference type="Gene3D" id="3.40.50.300">
    <property type="entry name" value="P-loop containing nucleotide triphosphate hydrolases"/>
    <property type="match status" value="1"/>
</dbReference>
<comment type="subcellular location">
    <subcellularLocation>
        <location evidence="2 13">Cytoplasm</location>
    </subcellularLocation>
</comment>
<keyword evidence="10 13" id="KW-0067">ATP-binding</keyword>
<keyword evidence="8 13" id="KW-0547">Nucleotide-binding</keyword>
<dbReference type="SUPFAM" id="SSF52540">
    <property type="entry name" value="P-loop containing nucleoside triphosphate hydrolases"/>
    <property type="match status" value="1"/>
</dbReference>
<feature type="domain" description="Guanylate kinase-like" evidence="14">
    <location>
        <begin position="17"/>
        <end position="196"/>
    </location>
</feature>
<name>A0A4S2H2Y7_9PROT</name>
<evidence type="ECO:0000256" key="6">
    <source>
        <dbReference type="ARBA" id="ARBA00022490"/>
    </source>
</evidence>
<dbReference type="OrthoDB" id="9808150at2"/>
<dbReference type="GO" id="GO:0005829">
    <property type="term" value="C:cytosol"/>
    <property type="evidence" value="ECO:0007669"/>
    <property type="project" value="TreeGrafter"/>
</dbReference>
<dbReference type="FunFam" id="3.30.63.10:FF:000005">
    <property type="entry name" value="Guanylate kinase"/>
    <property type="match status" value="1"/>
</dbReference>
<dbReference type="HAMAP" id="MF_00328">
    <property type="entry name" value="Guanylate_kinase"/>
    <property type="match status" value="1"/>
</dbReference>
<dbReference type="PANTHER" id="PTHR23117:SF13">
    <property type="entry name" value="GUANYLATE KINASE"/>
    <property type="match status" value="1"/>
</dbReference>
<dbReference type="PROSITE" id="PS50052">
    <property type="entry name" value="GUANYLATE_KINASE_2"/>
    <property type="match status" value="1"/>
</dbReference>
<comment type="function">
    <text evidence="1 13">Essential for recycling GMP and indirectly, cGMP.</text>
</comment>
<keyword evidence="6 13" id="KW-0963">Cytoplasm</keyword>
<dbReference type="RefSeq" id="WP_135994207.1">
    <property type="nucleotide sequence ID" value="NZ_CP071057.1"/>
</dbReference>
<evidence type="ECO:0000256" key="11">
    <source>
        <dbReference type="ARBA" id="ARBA00030128"/>
    </source>
</evidence>
<dbReference type="EMBL" id="SRXW01000001">
    <property type="protein sequence ID" value="TGY89708.1"/>
    <property type="molecule type" value="Genomic_DNA"/>
</dbReference>
<evidence type="ECO:0000313" key="15">
    <source>
        <dbReference type="EMBL" id="TGY89708.1"/>
    </source>
</evidence>
<evidence type="ECO:0000256" key="7">
    <source>
        <dbReference type="ARBA" id="ARBA00022679"/>
    </source>
</evidence>
<comment type="catalytic activity">
    <reaction evidence="12 13">
        <text>GMP + ATP = GDP + ADP</text>
        <dbReference type="Rhea" id="RHEA:20780"/>
        <dbReference type="ChEBI" id="CHEBI:30616"/>
        <dbReference type="ChEBI" id="CHEBI:58115"/>
        <dbReference type="ChEBI" id="CHEBI:58189"/>
        <dbReference type="ChEBI" id="CHEBI:456216"/>
        <dbReference type="EC" id="2.7.4.8"/>
    </reaction>
</comment>
<dbReference type="Gene3D" id="3.30.63.10">
    <property type="entry name" value="Guanylate Kinase phosphate binding domain"/>
    <property type="match status" value="1"/>
</dbReference>
<dbReference type="InterPro" id="IPR017665">
    <property type="entry name" value="Guanylate_kinase"/>
</dbReference>
<evidence type="ECO:0000256" key="12">
    <source>
        <dbReference type="ARBA" id="ARBA00048594"/>
    </source>
</evidence>